<name>A0A9P0EHT5_9HYPO</name>
<evidence type="ECO:0000313" key="4">
    <source>
        <dbReference type="Proteomes" id="UP000775872"/>
    </source>
</evidence>
<evidence type="ECO:0000259" key="2">
    <source>
        <dbReference type="SMART" id="SM00717"/>
    </source>
</evidence>
<comment type="caution">
    <text evidence="3">The sequence shown here is derived from an EMBL/GenBank/DDBJ whole genome shotgun (WGS) entry which is preliminary data.</text>
</comment>
<feature type="region of interest" description="Disordered" evidence="1">
    <location>
        <begin position="729"/>
        <end position="785"/>
    </location>
</feature>
<feature type="domain" description="Myb-like" evidence="2">
    <location>
        <begin position="1024"/>
        <end position="1076"/>
    </location>
</feature>
<feature type="domain" description="Myb-like" evidence="2">
    <location>
        <begin position="919"/>
        <end position="970"/>
    </location>
</feature>
<dbReference type="EMBL" id="CABFOC020000035">
    <property type="protein sequence ID" value="CAH0049269.1"/>
    <property type="molecule type" value="Genomic_DNA"/>
</dbReference>
<feature type="region of interest" description="Disordered" evidence="1">
    <location>
        <begin position="974"/>
        <end position="997"/>
    </location>
</feature>
<dbReference type="OrthoDB" id="4619081at2759"/>
<feature type="compositionally biased region" description="Low complexity" evidence="1">
    <location>
        <begin position="731"/>
        <end position="745"/>
    </location>
</feature>
<feature type="domain" description="Myb-like" evidence="2">
    <location>
        <begin position="864"/>
        <end position="916"/>
    </location>
</feature>
<feature type="domain" description="Myb-like" evidence="2">
    <location>
        <begin position="153"/>
        <end position="215"/>
    </location>
</feature>
<reference evidence="3 4" key="2">
    <citation type="submission" date="2021-10" db="EMBL/GenBank/DDBJ databases">
        <authorList>
            <person name="Piombo E."/>
        </authorList>
    </citation>
    <scope>NUCLEOTIDE SEQUENCE [LARGE SCALE GENOMIC DNA]</scope>
</reference>
<dbReference type="SMART" id="SM00717">
    <property type="entry name" value="SANT"/>
    <property type="match status" value="4"/>
</dbReference>
<accession>A0A9P0EHT5</accession>
<proteinExistence type="predicted"/>
<organism evidence="3 4">
    <name type="scientific">Clonostachys solani</name>
    <dbReference type="NCBI Taxonomy" id="160281"/>
    <lineage>
        <taxon>Eukaryota</taxon>
        <taxon>Fungi</taxon>
        <taxon>Dikarya</taxon>
        <taxon>Ascomycota</taxon>
        <taxon>Pezizomycotina</taxon>
        <taxon>Sordariomycetes</taxon>
        <taxon>Hypocreomycetidae</taxon>
        <taxon>Hypocreales</taxon>
        <taxon>Bionectriaceae</taxon>
        <taxon>Clonostachys</taxon>
    </lineage>
</organism>
<evidence type="ECO:0000313" key="3">
    <source>
        <dbReference type="EMBL" id="CAH0049269.1"/>
    </source>
</evidence>
<dbReference type="AlphaFoldDB" id="A0A9P0EHT5"/>
<evidence type="ECO:0000256" key="1">
    <source>
        <dbReference type="SAM" id="MobiDB-lite"/>
    </source>
</evidence>
<dbReference type="Proteomes" id="UP000775872">
    <property type="component" value="Unassembled WGS sequence"/>
</dbReference>
<protein>
    <recommendedName>
        <fullName evidence="2">Myb-like domain-containing protein</fullName>
    </recommendedName>
</protein>
<reference evidence="4" key="1">
    <citation type="submission" date="2019-06" db="EMBL/GenBank/DDBJ databases">
        <authorList>
            <person name="Broberg M."/>
        </authorList>
    </citation>
    <scope>NUCLEOTIDE SEQUENCE [LARGE SCALE GENOMIC DNA]</scope>
</reference>
<dbReference type="InterPro" id="IPR001005">
    <property type="entry name" value="SANT/Myb"/>
</dbReference>
<sequence length="1197" mass="136328">MAYAGQGGGVSGPRIFGIQRRAKEHRDIVRRRKSRGQLGLQTKRKVDDIWAHRRISHVDIEEVRLAILTVLPYPKYFIHSASCHVPYLLSLAEAIEVIYLGTIAPVKDDPLRSWAREYGFKLRPRSMPPPPFEGLNRALPLKQSTPHFGSINAREFWTPAEVMTFIDVFAEHQHQIYSELAPGDKWDTVVKLLERQGLSKNSRQVRLLYIQLSQDRTAGLVTSSVYMWQQHWHGLVALKDFLQSRNLVTEPKDENDLFFHIPEFEQKQVYTPDRVNQFLQREGFHWPSTQRFQMLVGSNLAHLLHKEVWEKITHSFYLNEEIRLTPVLSSAGAPPMMRLQRCKPLKRQNPYLWERIQTVVMYSLQRRVKQWHTSAAISSWSWPPLCWVWYQTRAQLYADGIPLDRIPLGGPLDLLKLWRDAVRDGLAHSVEPLPPWTYDPLLDPDSPRYISNTHEMHIGVPEYRYCGPPDLETQASDTEEEAIVESQAEMDYEWASDLPKYQALTLSWLGPEVIERQSALAAAATGSSIFCRKTLLPPLVMGYLRVSSLRVLVCIMRDFHKRTFDETTNSNSLDLTDNAFWKSLFIGGLDQSWGIKDARTLQSRFGWVLDLIRTGQLPPEASLVANILKEVLADTILQSTQHPYTYDVEYKATRYLNPDLSPQWVERLLRRLDVTSAILACLERHEVDFGCGWIFDVYGILIPHVWEEFMFEHDYGAALCGTRSKDDTLLDMSSSHSQPSSGDSDVAPPSPGANVTSRTITMPVLKPSENTSSSSRKRVGANQVSSVTKKARECPDTIVQSLAIALTTAVDNVSVLKPDHQTNNLVSSPSEKAEHPIQDAKEPEIPSAICTPSLNSGAVAKRSKIVRFSRQEEDFLRILIEQAPSWASIAKQMNERFGTNRTPGSCESKSRRIGAHRNFKVNWSEEERRLLTDVCRQYQTRSSRMAALKELGLNRKETSIEAMADNLGLTRKTKKPLTRENSALGAHPSRGKGASGALPRIKEASGVQSARRKVETALVSKPAVTRAWTDKEDELIRAVCKESGDWDIVFDKFQAEFGSLRSLVALKRRAQRNGAVVAVDRVAWSLEEITFLQDNLSSRNYKVTAQEFTEKFQNGRSKSSIVHKLQRLMNQHGVKESLMQRFTKEELAFLKNLEPADFENEDWVARYHRRFGPSRTRKMLIDKLRLEAKKQDPPNGG</sequence>
<gene>
    <name evidence="3" type="ORF">CSOL1703_00001225</name>
</gene>
<keyword evidence="4" id="KW-1185">Reference proteome</keyword>